<evidence type="ECO:0000313" key="2">
    <source>
        <dbReference type="EMBL" id="CAE7214958.1"/>
    </source>
</evidence>
<protein>
    <submittedName>
        <fullName evidence="2">Uncharacterized protein</fullName>
    </submittedName>
</protein>
<dbReference type="AlphaFoldDB" id="A0A6S6WGL1"/>
<feature type="region of interest" description="Disordered" evidence="1">
    <location>
        <begin position="78"/>
        <end position="111"/>
    </location>
</feature>
<gene>
    <name evidence="2" type="ORF">PTTW11_10632</name>
</gene>
<proteinExistence type="predicted"/>
<sequence>MVPTVHHPPPPPSYLYSCEAAYPDSFLETIAGPSIEVAVGKSPKDYKYNLPIALVSFHSAFFAKEIARLNAIRTDRVANKKRKLSSSGEGDAACDKERNESTAQSDKGMSIELTDVDPDTFGLFLKFIYNTKEGFPNHVDTPPTPQLPANIPRPPPSLQTAAPGGKKKVAQAKKGSCMLGHSLQQYPNHYNNSNPTSSAPTSLVRLPSSHSVLSQNEWIPPSLQAWLLAQRLGATRFLNFSITRVYQNIGTYFTLTPFMVNYIWVRTSASTSSISTSLPDQTSESSPVLPQDSPSSLSPIFCGILTPSPLRQFLLDIIIACYAPLPVTLQPSRPIPTILRSSSPASTSLSCPVTDAWNSLFDVHKDLRDGFFNGLHTGMKPQPASAYYVPLIRPPPSSAPSSTSTPTSAAAPTPASVGPTLRPSADVVVKNEVADHGGEDGTVMVPTARKDEG</sequence>
<organism evidence="2 3">
    <name type="scientific">Pyrenophora teres f. teres</name>
    <dbReference type="NCBI Taxonomy" id="97479"/>
    <lineage>
        <taxon>Eukaryota</taxon>
        <taxon>Fungi</taxon>
        <taxon>Dikarya</taxon>
        <taxon>Ascomycota</taxon>
        <taxon>Pezizomycotina</taxon>
        <taxon>Dothideomycetes</taxon>
        <taxon>Pleosporomycetidae</taxon>
        <taxon>Pleosporales</taxon>
        <taxon>Pleosporineae</taxon>
        <taxon>Pleosporaceae</taxon>
        <taxon>Pyrenophora</taxon>
    </lineage>
</organism>
<dbReference type="Proteomes" id="UP000472372">
    <property type="component" value="Chromosome 11"/>
</dbReference>
<evidence type="ECO:0000313" key="3">
    <source>
        <dbReference type="Proteomes" id="UP000472372"/>
    </source>
</evidence>
<feature type="region of interest" description="Disordered" evidence="1">
    <location>
        <begin position="396"/>
        <end position="453"/>
    </location>
</feature>
<evidence type="ECO:0000256" key="1">
    <source>
        <dbReference type="SAM" id="MobiDB-lite"/>
    </source>
</evidence>
<dbReference type="EMBL" id="HG992987">
    <property type="protein sequence ID" value="CAE7214958.1"/>
    <property type="molecule type" value="Genomic_DNA"/>
</dbReference>
<feature type="compositionally biased region" description="Low complexity" evidence="1">
    <location>
        <begin position="399"/>
        <end position="416"/>
    </location>
</feature>
<name>A0A6S6WGL1_9PLEO</name>
<accession>A0A6S6WGL1</accession>
<reference evidence="2" key="1">
    <citation type="submission" date="2021-02" db="EMBL/GenBank/DDBJ databases">
        <authorList>
            <person name="Syme A R."/>
            <person name="Syme A R."/>
            <person name="Moolhuijzen P."/>
        </authorList>
    </citation>
    <scope>NUCLEOTIDE SEQUENCE</scope>
    <source>
        <strain evidence="2">W1-1</strain>
    </source>
</reference>